<protein>
    <submittedName>
        <fullName evidence="2">Uncharacterized protein</fullName>
    </submittedName>
</protein>
<evidence type="ECO:0000313" key="3">
    <source>
        <dbReference type="Proteomes" id="UP000061432"/>
    </source>
</evidence>
<dbReference type="EMBL" id="AP014709">
    <property type="protein sequence ID" value="BAQ50457.1"/>
    <property type="molecule type" value="Genomic_DNA"/>
</dbReference>
<dbReference type="KEGG" id="maqu:Maq22A_5p70170"/>
<reference evidence="2 3" key="1">
    <citation type="journal article" date="2015" name="Genome Announc.">
        <title>Complete Genome Sequence of Methylobacterium aquaticum Strain 22A, Isolated from Racomitrium japonicum Moss.</title>
        <authorList>
            <person name="Tani A."/>
            <person name="Ogura Y."/>
            <person name="Hayashi T."/>
            <person name="Kimbara K."/>
        </authorList>
    </citation>
    <scope>NUCLEOTIDE SEQUENCE [LARGE SCALE GENOMIC DNA]</scope>
    <source>
        <strain evidence="2 3">MA-22A</strain>
        <plasmid evidence="3">Plasmid pMaq22A_5p DNA</plasmid>
    </source>
</reference>
<geneLocation type="plasmid" evidence="3">
    <name>pMaq22A_5p DNA</name>
</geneLocation>
<organism evidence="2 3">
    <name type="scientific">Methylobacterium aquaticum</name>
    <dbReference type="NCBI Taxonomy" id="270351"/>
    <lineage>
        <taxon>Bacteria</taxon>
        <taxon>Pseudomonadati</taxon>
        <taxon>Pseudomonadota</taxon>
        <taxon>Alphaproteobacteria</taxon>
        <taxon>Hyphomicrobiales</taxon>
        <taxon>Methylobacteriaceae</taxon>
        <taxon>Methylobacterium</taxon>
    </lineage>
</organism>
<dbReference type="AlphaFoldDB" id="A0A0C6FTM5"/>
<reference evidence="3" key="2">
    <citation type="submission" date="2015-01" db="EMBL/GenBank/DDBJ databases">
        <title>Complete genome sequence of Methylobacterium aquaticum strain 22A.</title>
        <authorList>
            <person name="Tani A."/>
            <person name="Ogura Y."/>
            <person name="Hayashi T."/>
        </authorList>
    </citation>
    <scope>NUCLEOTIDE SEQUENCE [LARGE SCALE GENOMIC DNA]</scope>
    <source>
        <strain evidence="3">MA-22A</strain>
        <plasmid evidence="3">Plasmid pMaq22A_5p DNA</plasmid>
    </source>
</reference>
<evidence type="ECO:0000256" key="1">
    <source>
        <dbReference type="SAM" id="MobiDB-lite"/>
    </source>
</evidence>
<sequence length="196" mass="20942">MAAYRPAVPSSDQGHGVASTDRLDHAMAQRPRLDLRRLARDADAVPGGRREALAPGGRPATGLMDAVRANLDALLALQAGGLTWDAIAAGLTAQGFTTAQGRPITGRNLTGIVSSVRRQTAARAARMETRAARPDRPEPKPHPAEPARSTPASFRLAPELRRERAAQSPDGEDAPLSETEIRRLQAEKHAALFKKD</sequence>
<feature type="region of interest" description="Disordered" evidence="1">
    <location>
        <begin position="40"/>
        <end position="60"/>
    </location>
</feature>
<evidence type="ECO:0000313" key="2">
    <source>
        <dbReference type="EMBL" id="BAQ50457.1"/>
    </source>
</evidence>
<feature type="region of interest" description="Disordered" evidence="1">
    <location>
        <begin position="1"/>
        <end position="22"/>
    </location>
</feature>
<accession>A0A0C6FTM5</accession>
<keyword evidence="2" id="KW-0614">Plasmid</keyword>
<gene>
    <name evidence="2" type="ORF">Maq22A_5p70170</name>
</gene>
<name>A0A0C6FTM5_9HYPH</name>
<feature type="compositionally biased region" description="Basic and acidic residues" evidence="1">
    <location>
        <begin position="125"/>
        <end position="145"/>
    </location>
</feature>
<dbReference type="PATRIC" id="fig|270351.10.peg.7656"/>
<proteinExistence type="predicted"/>
<feature type="compositionally biased region" description="Basic and acidic residues" evidence="1">
    <location>
        <begin position="40"/>
        <end position="52"/>
    </location>
</feature>
<dbReference type="Proteomes" id="UP000061432">
    <property type="component" value="Plasmid pMaq22A_5p"/>
</dbReference>
<feature type="region of interest" description="Disordered" evidence="1">
    <location>
        <begin position="119"/>
        <end position="181"/>
    </location>
</feature>